<comment type="subcellular location">
    <subcellularLocation>
        <location evidence="1">Cell membrane</location>
        <topology evidence="1">Multi-pass membrane protein</topology>
    </subcellularLocation>
</comment>
<feature type="transmembrane region" description="Helical" evidence="7">
    <location>
        <begin position="132"/>
        <end position="153"/>
    </location>
</feature>
<feature type="transmembrane region" description="Helical" evidence="7">
    <location>
        <begin position="367"/>
        <end position="385"/>
    </location>
</feature>
<dbReference type="InterPro" id="IPR020846">
    <property type="entry name" value="MFS_dom"/>
</dbReference>
<feature type="transmembrane region" description="Helical" evidence="7">
    <location>
        <begin position="74"/>
        <end position="94"/>
    </location>
</feature>
<keyword evidence="10" id="KW-1185">Reference proteome</keyword>
<evidence type="ECO:0000256" key="6">
    <source>
        <dbReference type="ARBA" id="ARBA00023136"/>
    </source>
</evidence>
<keyword evidence="2" id="KW-0813">Transport</keyword>
<gene>
    <name evidence="9" type="ORF">EKM59_10675</name>
</gene>
<dbReference type="RefSeq" id="WP_127111537.1">
    <property type="nucleotide sequence ID" value="NZ_RZGR01000042.1"/>
</dbReference>
<accession>A0A3S0V4F9</accession>
<keyword evidence="3" id="KW-1003">Cell membrane</keyword>
<dbReference type="AlphaFoldDB" id="A0A3S0V4F9"/>
<dbReference type="SUPFAM" id="SSF103473">
    <property type="entry name" value="MFS general substrate transporter"/>
    <property type="match status" value="1"/>
</dbReference>
<dbReference type="InterPro" id="IPR011701">
    <property type="entry name" value="MFS"/>
</dbReference>
<feature type="transmembrane region" description="Helical" evidence="7">
    <location>
        <begin position="247"/>
        <end position="267"/>
    </location>
</feature>
<feature type="transmembrane region" description="Helical" evidence="7">
    <location>
        <begin position="100"/>
        <end position="120"/>
    </location>
</feature>
<feature type="transmembrane region" description="Helical" evidence="7">
    <location>
        <begin position="214"/>
        <end position="235"/>
    </location>
</feature>
<comment type="caution">
    <text evidence="9">The sequence shown here is derived from an EMBL/GenBank/DDBJ whole genome shotgun (WGS) entry which is preliminary data.</text>
</comment>
<dbReference type="EMBL" id="RZGR01000042">
    <property type="protein sequence ID" value="RUQ81022.1"/>
    <property type="molecule type" value="Genomic_DNA"/>
</dbReference>
<dbReference type="Gene3D" id="3.30.70.100">
    <property type="match status" value="1"/>
</dbReference>
<dbReference type="CDD" id="cd17472">
    <property type="entry name" value="MFS_YajR_like"/>
    <property type="match status" value="1"/>
</dbReference>
<dbReference type="Pfam" id="PF07690">
    <property type="entry name" value="MFS_1"/>
    <property type="match status" value="1"/>
</dbReference>
<evidence type="ECO:0000259" key="8">
    <source>
        <dbReference type="PROSITE" id="PS50850"/>
    </source>
</evidence>
<dbReference type="Proteomes" id="UP000288012">
    <property type="component" value="Unassembled WGS sequence"/>
</dbReference>
<dbReference type="InterPro" id="IPR036259">
    <property type="entry name" value="MFS_trans_sf"/>
</dbReference>
<feature type="transmembrane region" description="Helical" evidence="7">
    <location>
        <begin position="12"/>
        <end position="34"/>
    </location>
</feature>
<evidence type="ECO:0000256" key="1">
    <source>
        <dbReference type="ARBA" id="ARBA00004651"/>
    </source>
</evidence>
<dbReference type="InterPro" id="IPR050171">
    <property type="entry name" value="MFS_Transporters"/>
</dbReference>
<keyword evidence="5 7" id="KW-1133">Transmembrane helix</keyword>
<evidence type="ECO:0000256" key="4">
    <source>
        <dbReference type="ARBA" id="ARBA00022692"/>
    </source>
</evidence>
<proteinExistence type="predicted"/>
<keyword evidence="4 7" id="KW-0812">Transmembrane</keyword>
<evidence type="ECO:0000313" key="10">
    <source>
        <dbReference type="Proteomes" id="UP000288012"/>
    </source>
</evidence>
<feature type="domain" description="Major facilitator superfamily (MFS) profile" evidence="8">
    <location>
        <begin position="8"/>
        <end position="390"/>
    </location>
</feature>
<name>A0A3S0V4F9_9GAMM</name>
<keyword evidence="6 7" id="KW-0472">Membrane</keyword>
<evidence type="ECO:0000256" key="2">
    <source>
        <dbReference type="ARBA" id="ARBA00022448"/>
    </source>
</evidence>
<sequence>MKQTWSRSVFPIAAIFSFRMLGLFMLIPVFTLYAPKLQSATPVLIGVALGSYGLSQGLLQMPFGMLSDRFGRKFILTIGLALFILGSLLGALTTSIYGMIAARILQGMGAIGSVLVALLADLTPDEERTKAMAVIGATIGLSFTLAMVISPAITRYFGLSGIFYFTAILAFLGLFLLHFVIPTPKKEPFHIDSETNPKLFKTVISNPHLQRLNVGIFSQHFILTSTFFVLPLLLQEHIAQGHLTQSWHFYLPLMLFSFIAMIPFIVFAERKHKFKMIFLAAVILTALCQSILIPLHTSWFAFCTVIFLYFVVFNLLEASLPSLVSKQANPESKGTAMGIYSSSQFLGIFVGGALAGFIFQWAGINGIFFINTLLACIWFIVALPMQPNLYQTTLLVPFPDEKISNDLIAKLGKIPGVHQVTLASDERIIYLRIDKSRYKPGSAENLFKA</sequence>
<evidence type="ECO:0000256" key="7">
    <source>
        <dbReference type="SAM" id="Phobius"/>
    </source>
</evidence>
<evidence type="ECO:0000256" key="3">
    <source>
        <dbReference type="ARBA" id="ARBA00022475"/>
    </source>
</evidence>
<reference evidence="9 10" key="1">
    <citation type="submission" date="2018-12" db="EMBL/GenBank/DDBJ databases">
        <title>Legionella sp,whole genome shotgun sequence.</title>
        <authorList>
            <person name="Wu H."/>
        </authorList>
    </citation>
    <scope>NUCLEOTIDE SEQUENCE [LARGE SCALE GENOMIC DNA]</scope>
    <source>
        <strain evidence="10">km714</strain>
    </source>
</reference>
<dbReference type="GO" id="GO:0022857">
    <property type="term" value="F:transmembrane transporter activity"/>
    <property type="evidence" value="ECO:0007669"/>
    <property type="project" value="InterPro"/>
</dbReference>
<dbReference type="GO" id="GO:0005886">
    <property type="term" value="C:plasma membrane"/>
    <property type="evidence" value="ECO:0007669"/>
    <property type="project" value="UniProtKB-SubCell"/>
</dbReference>
<dbReference type="Gene3D" id="1.20.1250.20">
    <property type="entry name" value="MFS general substrate transporter like domains"/>
    <property type="match status" value="1"/>
</dbReference>
<dbReference type="PROSITE" id="PS50850">
    <property type="entry name" value="MFS"/>
    <property type="match status" value="1"/>
</dbReference>
<dbReference type="PANTHER" id="PTHR23517">
    <property type="entry name" value="RESISTANCE PROTEIN MDTM, PUTATIVE-RELATED-RELATED"/>
    <property type="match status" value="1"/>
</dbReference>
<protein>
    <submittedName>
        <fullName evidence="9">MFS transporter</fullName>
    </submittedName>
</protein>
<dbReference type="PANTHER" id="PTHR23517:SF2">
    <property type="entry name" value="MULTIDRUG RESISTANCE PROTEIN MDTH"/>
    <property type="match status" value="1"/>
</dbReference>
<feature type="transmembrane region" description="Helical" evidence="7">
    <location>
        <begin position="274"/>
        <end position="293"/>
    </location>
</feature>
<feature type="transmembrane region" description="Helical" evidence="7">
    <location>
        <begin position="159"/>
        <end position="181"/>
    </location>
</feature>
<evidence type="ECO:0000256" key="5">
    <source>
        <dbReference type="ARBA" id="ARBA00022989"/>
    </source>
</evidence>
<feature type="transmembrane region" description="Helical" evidence="7">
    <location>
        <begin position="299"/>
        <end position="316"/>
    </location>
</feature>
<feature type="transmembrane region" description="Helical" evidence="7">
    <location>
        <begin position="337"/>
        <end position="361"/>
    </location>
</feature>
<evidence type="ECO:0000313" key="9">
    <source>
        <dbReference type="EMBL" id="RUQ81022.1"/>
    </source>
</evidence>
<feature type="transmembrane region" description="Helical" evidence="7">
    <location>
        <begin position="40"/>
        <end position="62"/>
    </location>
</feature>
<organism evidence="9 10">
    <name type="scientific">Legionella septentrionalis</name>
    <dbReference type="NCBI Taxonomy" id="2498109"/>
    <lineage>
        <taxon>Bacteria</taxon>
        <taxon>Pseudomonadati</taxon>
        <taxon>Pseudomonadota</taxon>
        <taxon>Gammaproteobacteria</taxon>
        <taxon>Legionellales</taxon>
        <taxon>Legionellaceae</taxon>
        <taxon>Legionella</taxon>
    </lineage>
</organism>